<evidence type="ECO:0000256" key="9">
    <source>
        <dbReference type="ARBA" id="ARBA00022723"/>
    </source>
</evidence>
<feature type="binding site" evidence="24">
    <location>
        <position position="325"/>
    </location>
    <ligand>
        <name>Mg(2+)</name>
        <dbReference type="ChEBI" id="CHEBI:18420"/>
        <label>2</label>
    </ligand>
</feature>
<comment type="cofactor">
    <cofactor evidence="1">
        <name>Mn(2+)</name>
        <dbReference type="ChEBI" id="CHEBI:29035"/>
    </cofactor>
</comment>
<dbReference type="InterPro" id="IPR016185">
    <property type="entry name" value="PreATP-grasp_dom_sf"/>
</dbReference>
<dbReference type="Gene3D" id="3.30.470.20">
    <property type="entry name" value="ATP-grasp fold, B domain"/>
    <property type="match status" value="1"/>
</dbReference>
<evidence type="ECO:0000256" key="17">
    <source>
        <dbReference type="ARBA" id="ARBA00047614"/>
    </source>
</evidence>
<feature type="active site" evidence="23">
    <location>
        <position position="336"/>
    </location>
</feature>
<evidence type="ECO:0000256" key="6">
    <source>
        <dbReference type="ARBA" id="ARBA00012216"/>
    </source>
</evidence>
<comment type="caution">
    <text evidence="27">The sequence shown here is derived from an EMBL/GenBank/DDBJ whole genome shotgun (WGS) entry which is preliminary data.</text>
</comment>
<dbReference type="InterPro" id="IPR011127">
    <property type="entry name" value="Dala_Dala_lig_N"/>
</dbReference>
<evidence type="ECO:0000313" key="28">
    <source>
        <dbReference type="Proteomes" id="UP000003672"/>
    </source>
</evidence>
<keyword evidence="13 22" id="KW-0133">Cell shape</keyword>
<evidence type="ECO:0000256" key="5">
    <source>
        <dbReference type="ARBA" id="ARBA00010871"/>
    </source>
</evidence>
<keyword evidence="15 24" id="KW-0464">Manganese</keyword>
<evidence type="ECO:0000256" key="21">
    <source>
        <dbReference type="ARBA" id="ARBA00077154"/>
    </source>
</evidence>
<dbReference type="SUPFAM" id="SSF52440">
    <property type="entry name" value="PreATP-grasp domain"/>
    <property type="match status" value="1"/>
</dbReference>
<keyword evidence="16 22" id="KW-0961">Cell wall biogenesis/degradation</keyword>
<keyword evidence="12 24" id="KW-0460">Magnesium</keyword>
<dbReference type="SUPFAM" id="SSF56059">
    <property type="entry name" value="Glutathione synthetase ATP-binding domain-like"/>
    <property type="match status" value="1"/>
</dbReference>
<proteinExistence type="inferred from homology"/>
<dbReference type="FunFam" id="3.30.1490.20:FF:000007">
    <property type="entry name" value="D-alanine--D-alanine ligase"/>
    <property type="match status" value="1"/>
</dbReference>
<dbReference type="GO" id="GO:0005829">
    <property type="term" value="C:cytosol"/>
    <property type="evidence" value="ECO:0007669"/>
    <property type="project" value="TreeGrafter"/>
</dbReference>
<dbReference type="InterPro" id="IPR013815">
    <property type="entry name" value="ATP_grasp_subdomain_1"/>
</dbReference>
<evidence type="ECO:0000256" key="3">
    <source>
        <dbReference type="ARBA" id="ARBA00004496"/>
    </source>
</evidence>
<dbReference type="Gene3D" id="3.30.1490.20">
    <property type="entry name" value="ATP-grasp fold, A domain"/>
    <property type="match status" value="1"/>
</dbReference>
<dbReference type="InterPro" id="IPR005905">
    <property type="entry name" value="D_ala_D_ala"/>
</dbReference>
<dbReference type="GO" id="GO:0005524">
    <property type="term" value="F:ATP binding"/>
    <property type="evidence" value="ECO:0007669"/>
    <property type="project" value="UniProtKB-UniRule"/>
</dbReference>
<keyword evidence="11 25" id="KW-0067">ATP-binding</keyword>
<evidence type="ECO:0000256" key="8">
    <source>
        <dbReference type="ARBA" id="ARBA00022598"/>
    </source>
</evidence>
<dbReference type="InterPro" id="IPR011095">
    <property type="entry name" value="Dala_Dala_lig_C"/>
</dbReference>
<comment type="similarity">
    <text evidence="5 22">Belongs to the D-alanine--D-alanine ligase family.</text>
</comment>
<name>A0AA86ZSR1_9LACO</name>
<comment type="catalytic activity">
    <reaction evidence="17 22">
        <text>2 D-alanine + ATP = D-alanyl-D-alanine + ADP + phosphate + H(+)</text>
        <dbReference type="Rhea" id="RHEA:11224"/>
        <dbReference type="ChEBI" id="CHEBI:15378"/>
        <dbReference type="ChEBI" id="CHEBI:30616"/>
        <dbReference type="ChEBI" id="CHEBI:43474"/>
        <dbReference type="ChEBI" id="CHEBI:57416"/>
        <dbReference type="ChEBI" id="CHEBI:57822"/>
        <dbReference type="ChEBI" id="CHEBI:456216"/>
        <dbReference type="EC" id="6.3.2.4"/>
    </reaction>
</comment>
<dbReference type="PANTHER" id="PTHR23132">
    <property type="entry name" value="D-ALANINE--D-ALANINE LIGASE"/>
    <property type="match status" value="1"/>
</dbReference>
<dbReference type="Proteomes" id="UP000003672">
    <property type="component" value="Unassembled WGS sequence"/>
</dbReference>
<evidence type="ECO:0000256" key="4">
    <source>
        <dbReference type="ARBA" id="ARBA00004752"/>
    </source>
</evidence>
<evidence type="ECO:0000259" key="26">
    <source>
        <dbReference type="PROSITE" id="PS50975"/>
    </source>
</evidence>
<feature type="active site" evidence="23">
    <location>
        <position position="199"/>
    </location>
</feature>
<evidence type="ECO:0000256" key="13">
    <source>
        <dbReference type="ARBA" id="ARBA00022960"/>
    </source>
</evidence>
<evidence type="ECO:0000256" key="25">
    <source>
        <dbReference type="PROSITE-ProRule" id="PRU00409"/>
    </source>
</evidence>
<dbReference type="EC" id="6.3.2.4" evidence="6 22"/>
<evidence type="ECO:0000256" key="15">
    <source>
        <dbReference type="ARBA" id="ARBA00023211"/>
    </source>
</evidence>
<comment type="function">
    <text evidence="2 22">Cell wall formation.</text>
</comment>
<comment type="subcellular location">
    <subcellularLocation>
        <location evidence="3 22">Cytoplasm</location>
    </subcellularLocation>
</comment>
<dbReference type="GO" id="GO:0009252">
    <property type="term" value="P:peptidoglycan biosynthetic process"/>
    <property type="evidence" value="ECO:0007669"/>
    <property type="project" value="UniProtKB-UniRule"/>
</dbReference>
<dbReference type="InterPro" id="IPR011761">
    <property type="entry name" value="ATP-grasp"/>
</dbReference>
<feature type="domain" description="ATP-grasp" evidence="26">
    <location>
        <begin position="148"/>
        <end position="358"/>
    </location>
</feature>
<dbReference type="GO" id="GO:0008360">
    <property type="term" value="P:regulation of cell shape"/>
    <property type="evidence" value="ECO:0007669"/>
    <property type="project" value="UniProtKB-KW"/>
</dbReference>
<accession>A0AA86ZSR1</accession>
<dbReference type="PROSITE" id="PS00843">
    <property type="entry name" value="DALA_DALA_LIGASE_1"/>
    <property type="match status" value="1"/>
</dbReference>
<dbReference type="InterPro" id="IPR000291">
    <property type="entry name" value="D-Ala_lig_Van_CS"/>
</dbReference>
<dbReference type="PANTHER" id="PTHR23132:SF25">
    <property type="entry name" value="D-ALANINE--D-ALANINE LIGASE A"/>
    <property type="match status" value="1"/>
</dbReference>
<evidence type="ECO:0000256" key="12">
    <source>
        <dbReference type="ARBA" id="ARBA00022842"/>
    </source>
</evidence>
<dbReference type="PROSITE" id="PS50975">
    <property type="entry name" value="ATP_GRASP"/>
    <property type="match status" value="1"/>
</dbReference>
<evidence type="ECO:0000256" key="23">
    <source>
        <dbReference type="PIRSR" id="PIRSR039102-1"/>
    </source>
</evidence>
<feature type="binding site" evidence="24">
    <location>
        <position position="327"/>
    </location>
    <ligand>
        <name>Mg(2+)</name>
        <dbReference type="ChEBI" id="CHEBI:18420"/>
        <label>2</label>
    </ligand>
</feature>
<protein>
    <recommendedName>
        <fullName evidence="19 22">D-alanine--D-alanine ligase</fullName>
        <ecNumber evidence="6 22">6.3.2.4</ecNumber>
    </recommendedName>
    <alternativeName>
        <fullName evidence="21 22">D-Ala-D-Ala ligase</fullName>
    </alternativeName>
    <alternativeName>
        <fullName evidence="20 22">D-alanylalanine synthetase</fullName>
    </alternativeName>
</protein>
<keyword evidence="14 22" id="KW-0573">Peptidoglycan synthesis</keyword>
<keyword evidence="8 22" id="KW-0436">Ligase</keyword>
<dbReference type="AlphaFoldDB" id="A0AA86ZSR1"/>
<evidence type="ECO:0000256" key="18">
    <source>
        <dbReference type="ARBA" id="ARBA00060592"/>
    </source>
</evidence>
<dbReference type="NCBIfam" id="NF002528">
    <property type="entry name" value="PRK01966.1-4"/>
    <property type="match status" value="1"/>
</dbReference>
<dbReference type="Pfam" id="PF01820">
    <property type="entry name" value="Dala_Dala_lig_N"/>
    <property type="match status" value="1"/>
</dbReference>
<dbReference type="PIRSF" id="PIRSF039102">
    <property type="entry name" value="Ddl/VanB"/>
    <property type="match status" value="1"/>
</dbReference>
<dbReference type="HAMAP" id="MF_00047">
    <property type="entry name" value="Dala_Dala_lig"/>
    <property type="match status" value="1"/>
</dbReference>
<evidence type="ECO:0000256" key="20">
    <source>
        <dbReference type="ARBA" id="ARBA00076288"/>
    </source>
</evidence>
<evidence type="ECO:0000313" key="27">
    <source>
        <dbReference type="EMBL" id="EFJ69433.1"/>
    </source>
</evidence>
<evidence type="ECO:0000256" key="22">
    <source>
        <dbReference type="HAMAP-Rule" id="MF_00047"/>
    </source>
</evidence>
<keyword evidence="9 24" id="KW-0479">Metal-binding</keyword>
<dbReference type="Pfam" id="PF07478">
    <property type="entry name" value="Dala_Dala_lig_C"/>
    <property type="match status" value="1"/>
</dbReference>
<dbReference type="EMBL" id="ACGO02000002">
    <property type="protein sequence ID" value="EFJ69433.1"/>
    <property type="molecule type" value="Genomic_DNA"/>
</dbReference>
<evidence type="ECO:0000256" key="10">
    <source>
        <dbReference type="ARBA" id="ARBA00022741"/>
    </source>
</evidence>
<comment type="pathway">
    <text evidence="4 22">Cell wall biogenesis; peptidoglycan biosynthesis.</text>
</comment>
<comment type="pathway">
    <text evidence="18">Glycan biosynthesis.</text>
</comment>
<evidence type="ECO:0000256" key="14">
    <source>
        <dbReference type="ARBA" id="ARBA00022984"/>
    </source>
</evidence>
<feature type="active site" evidence="23">
    <location>
        <position position="31"/>
    </location>
</feature>
<comment type="cofactor">
    <cofactor evidence="24">
        <name>Mg(2+)</name>
        <dbReference type="ChEBI" id="CHEBI:18420"/>
    </cofactor>
    <cofactor evidence="24">
        <name>Mn(2+)</name>
        <dbReference type="ChEBI" id="CHEBI:29035"/>
    </cofactor>
    <text evidence="24">Binds 2 magnesium or manganese ions per subunit.</text>
</comment>
<gene>
    <name evidence="22 27" type="primary">ddl</name>
    <name evidence="27" type="ORF">HMPREF0514_11503</name>
</gene>
<sequence>MFIIRFRGQKGDKNMTDKIKVGLIFGGNSSEYEVSIMSAHNIYEEIDTNKFDVYPMWITNDGYLADDADSRRVLDNPKMEVANPHKVANISNIVELKDRPEIDVFFPIVHGNLGEDGCLQGLFRVLDKPFVGDDVLAAAVTMDKEMTKILAQRAGVPVAKWIAVKRFEYNDPDNEKLDYEYVASQLGSDLFVKPSNQGSSVGVSHVTNEKEYKVALAEAFKYDDKVLVEETVHGTEVETAVLGNDKPIVAGVGQIINAKDSFYTYENKYDDDSTSTLEIPAKLPEGIVEKVRKNALKVFQATECSGLARIDSMLRTEAKEVVLTEVNALPGFTNISMYPKLFEEVGIPYTDLITKLIDYAMERYDHKKTLLHKHD</sequence>
<keyword evidence="10 25" id="KW-0547">Nucleotide-binding</keyword>
<reference evidence="27 28" key="1">
    <citation type="submission" date="2010-06" db="EMBL/GenBank/DDBJ databases">
        <authorList>
            <person name="Muzny D."/>
            <person name="Qin X."/>
            <person name="Buhay C."/>
            <person name="Dugan-Rocha S."/>
            <person name="Ding Y."/>
            <person name="Chen G."/>
            <person name="Hawes A."/>
            <person name="Holder M."/>
            <person name="Jhangiani S."/>
            <person name="Johnson A."/>
            <person name="Khan Z."/>
            <person name="Li Z."/>
            <person name="Liu W."/>
            <person name="Liu X."/>
            <person name="Perez L."/>
            <person name="Shen H."/>
            <person name="Wang Q."/>
            <person name="Watt J."/>
            <person name="Xi L."/>
            <person name="Xin Y."/>
            <person name="Zhou J."/>
            <person name="Deng J."/>
            <person name="Jiang H."/>
            <person name="Liu Y."/>
            <person name="Qu J."/>
            <person name="Song X.-Z."/>
            <person name="Zhang L."/>
            <person name="Villasana D."/>
            <person name="Johnson A."/>
            <person name="Liu J."/>
            <person name="Liyanage D."/>
            <person name="Lorensuhewa L."/>
            <person name="Robinson T."/>
            <person name="Song A."/>
            <person name="Song B.-B."/>
            <person name="Dinh H."/>
            <person name="Thornton R."/>
            <person name="Coyle M."/>
            <person name="Francisco L."/>
            <person name="Jackson L."/>
            <person name="Javaid M."/>
            <person name="Korchina V."/>
            <person name="Kovar C."/>
            <person name="Mata R."/>
            <person name="Mathew T."/>
            <person name="Ngo R."/>
            <person name="Nguyen L."/>
            <person name="Nguyen N."/>
            <person name="Okwuonu G."/>
            <person name="Ongeri F."/>
            <person name="Pham C."/>
            <person name="Simmons D."/>
            <person name="Wilczek-Boney K."/>
            <person name="Hale W."/>
            <person name="Jakkamsetti A."/>
            <person name="Pham P."/>
            <person name="Ruth R."/>
            <person name="San Lucas F."/>
            <person name="Warren J."/>
            <person name="Zhang J."/>
            <person name="Zhao Z."/>
            <person name="Zhou C."/>
            <person name="Zhu D."/>
            <person name="Lee S."/>
            <person name="Bess C."/>
            <person name="Blankenburg K."/>
            <person name="Forbes L."/>
            <person name="Fu Q."/>
            <person name="Gubbala S."/>
            <person name="Hirani K."/>
            <person name="Jayaseelan J.C."/>
            <person name="Lara F."/>
            <person name="Munidasa M."/>
            <person name="Palculict T."/>
            <person name="Patil S."/>
            <person name="Pu L.-L."/>
            <person name="Saada N."/>
            <person name="Tang L."/>
            <person name="Weissenberger G."/>
            <person name="Zhu Y."/>
            <person name="Hemphill L."/>
            <person name="Shang Y."/>
            <person name="Youmans B."/>
            <person name="Ayvaz T."/>
            <person name="Ross M."/>
            <person name="Santibanez J."/>
            <person name="Aqrawi P."/>
            <person name="Gross S."/>
            <person name="Joshi V."/>
            <person name="Fowler G."/>
            <person name="Nazareth L."/>
            <person name="Reid J."/>
            <person name="Worley K."/>
            <person name="Petrosino J."/>
            <person name="Highlander S."/>
            <person name="Gibbs R."/>
        </authorList>
    </citation>
    <scope>NUCLEOTIDE SEQUENCE [LARGE SCALE GENOMIC DNA]</scope>
    <source>
        <strain evidence="27 28">JV-V03</strain>
    </source>
</reference>
<dbReference type="FunFam" id="3.30.470.20:FF:000008">
    <property type="entry name" value="D-alanine--D-alanine ligase"/>
    <property type="match status" value="1"/>
</dbReference>
<dbReference type="GO" id="GO:0046872">
    <property type="term" value="F:metal ion binding"/>
    <property type="evidence" value="ECO:0007669"/>
    <property type="project" value="UniProtKB-KW"/>
</dbReference>
<evidence type="ECO:0000256" key="19">
    <source>
        <dbReference type="ARBA" id="ARBA00068427"/>
    </source>
</evidence>
<evidence type="ECO:0000256" key="2">
    <source>
        <dbReference type="ARBA" id="ARBA00003921"/>
    </source>
</evidence>
<evidence type="ECO:0000256" key="24">
    <source>
        <dbReference type="PIRSR" id="PIRSR039102-3"/>
    </source>
</evidence>
<keyword evidence="7 22" id="KW-0963">Cytoplasm</keyword>
<organism evidence="27 28">
    <name type="scientific">Lactobacillus paragasseri JV-V03</name>
    <dbReference type="NCBI Taxonomy" id="525326"/>
    <lineage>
        <taxon>Bacteria</taxon>
        <taxon>Bacillati</taxon>
        <taxon>Bacillota</taxon>
        <taxon>Bacilli</taxon>
        <taxon>Lactobacillales</taxon>
        <taxon>Lactobacillaceae</taxon>
        <taxon>Lactobacillus</taxon>
    </lineage>
</organism>
<feature type="binding site" evidence="24">
    <location>
        <position position="325"/>
    </location>
    <ligand>
        <name>Mg(2+)</name>
        <dbReference type="ChEBI" id="CHEBI:18420"/>
        <label>1</label>
    </ligand>
</feature>
<dbReference type="Gene3D" id="3.40.50.20">
    <property type="match status" value="1"/>
</dbReference>
<evidence type="ECO:0000256" key="11">
    <source>
        <dbReference type="ARBA" id="ARBA00022840"/>
    </source>
</evidence>
<feature type="binding site" evidence="24">
    <location>
        <position position="311"/>
    </location>
    <ligand>
        <name>Mg(2+)</name>
        <dbReference type="ChEBI" id="CHEBI:18420"/>
        <label>1</label>
    </ligand>
</feature>
<dbReference type="GO" id="GO:0008716">
    <property type="term" value="F:D-alanine-D-alanine ligase activity"/>
    <property type="evidence" value="ECO:0007669"/>
    <property type="project" value="UniProtKB-UniRule"/>
</dbReference>
<dbReference type="NCBIfam" id="TIGR01205">
    <property type="entry name" value="D_ala_D_alaTIGR"/>
    <property type="match status" value="1"/>
</dbReference>
<evidence type="ECO:0000256" key="16">
    <source>
        <dbReference type="ARBA" id="ARBA00023316"/>
    </source>
</evidence>
<dbReference type="GO" id="GO:0071555">
    <property type="term" value="P:cell wall organization"/>
    <property type="evidence" value="ECO:0007669"/>
    <property type="project" value="UniProtKB-KW"/>
</dbReference>
<evidence type="ECO:0000256" key="7">
    <source>
        <dbReference type="ARBA" id="ARBA00022490"/>
    </source>
</evidence>
<evidence type="ECO:0000256" key="1">
    <source>
        <dbReference type="ARBA" id="ARBA00001936"/>
    </source>
</evidence>